<gene>
    <name evidence="1" type="ORF">G8N50_004947</name>
</gene>
<dbReference type="AlphaFoldDB" id="A0A744KFP5"/>
<accession>A0A744KFP5</accession>
<dbReference type="EMBL" id="DAAURU010000042">
    <property type="protein sequence ID" value="HAF2609494.1"/>
    <property type="molecule type" value="Genomic_DNA"/>
</dbReference>
<comment type="caution">
    <text evidence="1">The sequence shown here is derived from an EMBL/GenBank/DDBJ whole genome shotgun (WGS) entry which is preliminary data.</text>
</comment>
<evidence type="ECO:0000313" key="1">
    <source>
        <dbReference type="EMBL" id="HAF2609494.1"/>
    </source>
</evidence>
<sequence>MKPPEIPFMLVNLHHAISGHSRDHTLKITVISATTGYLSLSGSGFTGTPMNKPNLHIAPTERD</sequence>
<proteinExistence type="predicted"/>
<reference evidence="1" key="2">
    <citation type="submission" date="2020-02" db="EMBL/GenBank/DDBJ databases">
        <authorList>
            <consortium name="NCBI Pathogen Detection Project"/>
        </authorList>
    </citation>
    <scope>NUCLEOTIDE SEQUENCE</scope>
    <source>
        <strain evidence="1">MA.CK_07/00001464-1</strain>
    </source>
</reference>
<reference evidence="1" key="1">
    <citation type="journal article" date="2018" name="Genome Biol.">
        <title>SKESA: strategic k-mer extension for scrupulous assemblies.</title>
        <authorList>
            <person name="Souvorov A."/>
            <person name="Agarwala R."/>
            <person name="Lipman D.J."/>
        </authorList>
    </citation>
    <scope>NUCLEOTIDE SEQUENCE</scope>
    <source>
        <strain evidence="1">MA.CK_07/00001464-1</strain>
    </source>
</reference>
<protein>
    <submittedName>
        <fullName evidence="1">Uncharacterized protein</fullName>
    </submittedName>
</protein>
<name>A0A744KFP5_SALER</name>
<organism evidence="1">
    <name type="scientific">Salmonella enterica</name>
    <name type="common">Salmonella choleraesuis</name>
    <dbReference type="NCBI Taxonomy" id="28901"/>
    <lineage>
        <taxon>Bacteria</taxon>
        <taxon>Pseudomonadati</taxon>
        <taxon>Pseudomonadota</taxon>
        <taxon>Gammaproteobacteria</taxon>
        <taxon>Enterobacterales</taxon>
        <taxon>Enterobacteriaceae</taxon>
        <taxon>Salmonella</taxon>
    </lineage>
</organism>